<dbReference type="Proteomes" id="UP000218628">
    <property type="component" value="Chromosome"/>
</dbReference>
<gene>
    <name evidence="3" type="ORF">CO690_08630</name>
</gene>
<protein>
    <recommendedName>
        <fullName evidence="2">Putative Flp pilus-assembly TadG-like N-terminal domain-containing protein</fullName>
    </recommendedName>
</protein>
<accession>A0A291DH78</accession>
<sequence>MRRVGGLVMLIPNGSSARLLSSVWERYANAHRRARAHMQARARAQRRALASGRLDSDPLASGRLASNPEEGSIAPLIVGMLALLLLIGSVTVAITGAYLQTQHLQDVADAQANSITRTMRTPDEASGSAAWEYASAYLAEVQPGQDFQALRLENVSVDSDQSVHVYLSARIRPPLLSILVPDGIEVTAHGSSRLKMSQGPSTD</sequence>
<dbReference type="AlphaFoldDB" id="A0A291DH78"/>
<proteinExistence type="predicted"/>
<dbReference type="EMBL" id="CP023510">
    <property type="protein sequence ID" value="ATF63740.1"/>
    <property type="molecule type" value="Genomic_DNA"/>
</dbReference>
<organism evidence="3 4">
    <name type="scientific">Rothia mucilaginosa</name>
    <dbReference type="NCBI Taxonomy" id="43675"/>
    <lineage>
        <taxon>Bacteria</taxon>
        <taxon>Bacillati</taxon>
        <taxon>Actinomycetota</taxon>
        <taxon>Actinomycetes</taxon>
        <taxon>Micrococcales</taxon>
        <taxon>Micrococcaceae</taxon>
        <taxon>Rothia</taxon>
    </lineage>
</organism>
<keyword evidence="1" id="KW-1133">Transmembrane helix</keyword>
<evidence type="ECO:0000313" key="4">
    <source>
        <dbReference type="Proteomes" id="UP000218628"/>
    </source>
</evidence>
<feature type="transmembrane region" description="Helical" evidence="1">
    <location>
        <begin position="73"/>
        <end position="99"/>
    </location>
</feature>
<name>A0A291DH78_9MICC</name>
<dbReference type="InterPro" id="IPR028087">
    <property type="entry name" value="Tad_N"/>
</dbReference>
<reference evidence="4" key="1">
    <citation type="submission" date="2017-09" db="EMBL/GenBank/DDBJ databases">
        <title>FDA dAtabase for Regulatory Grade micrObial Sequences (FDA-ARGOS): Supporting development and validation of Infectious Disease Dx tests.</title>
        <authorList>
            <person name="Minogue T."/>
            <person name="Wolcott M."/>
            <person name="Wasieloski L."/>
            <person name="Aguilar W."/>
            <person name="Moore D."/>
            <person name="Tallon L."/>
            <person name="Sadzewicz L."/>
            <person name="Ott S."/>
            <person name="Zhao X."/>
            <person name="Nagaraj S."/>
            <person name="Vavikolanu K."/>
            <person name="Aluvathingal J."/>
            <person name="Nadendla S."/>
            <person name="Sichtig H."/>
        </authorList>
    </citation>
    <scope>NUCLEOTIDE SEQUENCE [LARGE SCALE GENOMIC DNA]</scope>
    <source>
        <strain evidence="4">FDAARGOS_369</strain>
    </source>
</reference>
<keyword evidence="1" id="KW-0472">Membrane</keyword>
<dbReference type="Pfam" id="PF13400">
    <property type="entry name" value="Tad"/>
    <property type="match status" value="1"/>
</dbReference>
<keyword evidence="1" id="KW-0812">Transmembrane</keyword>
<evidence type="ECO:0000256" key="1">
    <source>
        <dbReference type="SAM" id="Phobius"/>
    </source>
</evidence>
<evidence type="ECO:0000259" key="2">
    <source>
        <dbReference type="Pfam" id="PF13400"/>
    </source>
</evidence>
<evidence type="ECO:0000313" key="3">
    <source>
        <dbReference type="EMBL" id="ATF63740.1"/>
    </source>
</evidence>
<dbReference type="RefSeq" id="WP_083303477.1">
    <property type="nucleotide sequence ID" value="NZ_CP023510.1"/>
</dbReference>
<feature type="domain" description="Putative Flp pilus-assembly TadG-like N-terminal" evidence="2">
    <location>
        <begin position="71"/>
        <end position="110"/>
    </location>
</feature>